<dbReference type="GO" id="GO:0009279">
    <property type="term" value="C:cell outer membrane"/>
    <property type="evidence" value="ECO:0007669"/>
    <property type="project" value="TreeGrafter"/>
</dbReference>
<dbReference type="SUPFAM" id="SSF48452">
    <property type="entry name" value="TPR-like"/>
    <property type="match status" value="3"/>
</dbReference>
<protein>
    <submittedName>
        <fullName evidence="5">Tetratricopeptide repeat protein</fullName>
    </submittedName>
</protein>
<gene>
    <name evidence="5" type="ORF">EZ315_11845</name>
</gene>
<dbReference type="PANTHER" id="PTHR44858:SF1">
    <property type="entry name" value="UDP-N-ACETYLGLUCOSAMINE--PEPTIDE N-ACETYLGLUCOSAMINYLTRANSFERASE SPINDLY-RELATED"/>
    <property type="match status" value="1"/>
</dbReference>
<dbReference type="PROSITE" id="PS50293">
    <property type="entry name" value="TPR_REGION"/>
    <property type="match status" value="1"/>
</dbReference>
<evidence type="ECO:0000256" key="3">
    <source>
        <dbReference type="PROSITE-ProRule" id="PRU00339"/>
    </source>
</evidence>
<feature type="repeat" description="TPR" evidence="3">
    <location>
        <begin position="369"/>
        <end position="402"/>
    </location>
</feature>
<organism evidence="5 6">
    <name type="scientific">Duncaniella freteri</name>
    <dbReference type="NCBI Taxonomy" id="2530391"/>
    <lineage>
        <taxon>Bacteria</taxon>
        <taxon>Pseudomonadati</taxon>
        <taxon>Bacteroidota</taxon>
        <taxon>Bacteroidia</taxon>
        <taxon>Bacteroidales</taxon>
        <taxon>Muribaculaceae</taxon>
        <taxon>Duncaniella</taxon>
    </lineage>
</organism>
<evidence type="ECO:0000256" key="2">
    <source>
        <dbReference type="ARBA" id="ARBA00022803"/>
    </source>
</evidence>
<dbReference type="Pfam" id="PF13414">
    <property type="entry name" value="TPR_11"/>
    <property type="match status" value="1"/>
</dbReference>
<dbReference type="Gene3D" id="1.25.40.10">
    <property type="entry name" value="Tetratricopeptide repeat domain"/>
    <property type="match status" value="6"/>
</dbReference>
<feature type="region of interest" description="Disordered" evidence="4">
    <location>
        <begin position="448"/>
        <end position="473"/>
    </location>
</feature>
<feature type="repeat" description="TPR" evidence="3">
    <location>
        <begin position="164"/>
        <end position="197"/>
    </location>
</feature>
<feature type="repeat" description="TPR" evidence="3">
    <location>
        <begin position="588"/>
        <end position="621"/>
    </location>
</feature>
<dbReference type="SMART" id="SM00028">
    <property type="entry name" value="TPR"/>
    <property type="match status" value="13"/>
</dbReference>
<proteinExistence type="predicted"/>
<dbReference type="Pfam" id="PF13181">
    <property type="entry name" value="TPR_8"/>
    <property type="match status" value="1"/>
</dbReference>
<comment type="caution">
    <text evidence="5">The sequence shown here is derived from an EMBL/GenBank/DDBJ whole genome shotgun (WGS) entry which is preliminary data.</text>
</comment>
<reference evidence="5 6" key="1">
    <citation type="submission" date="2019-02" db="EMBL/GenBank/DDBJ databases">
        <title>Isolation and identification of novel species under the genus Muribaculum.</title>
        <authorList>
            <person name="Miyake S."/>
            <person name="Ding Y."/>
            <person name="Low A."/>
            <person name="Soh M."/>
            <person name="Seedorf H."/>
        </authorList>
    </citation>
    <scope>NUCLEOTIDE SEQUENCE [LARGE SCALE GENOMIC DNA]</scope>
    <source>
        <strain evidence="5 6">TLL-A3</strain>
    </source>
</reference>
<dbReference type="PROSITE" id="PS50005">
    <property type="entry name" value="TPR"/>
    <property type="match status" value="6"/>
</dbReference>
<feature type="repeat" description="TPR" evidence="3">
    <location>
        <begin position="301"/>
        <end position="334"/>
    </location>
</feature>
<dbReference type="InterPro" id="IPR050498">
    <property type="entry name" value="Ycf3"/>
</dbReference>
<keyword evidence="2 3" id="KW-0802">TPR repeat</keyword>
<dbReference type="InterPro" id="IPR011990">
    <property type="entry name" value="TPR-like_helical_dom_sf"/>
</dbReference>
<dbReference type="AlphaFoldDB" id="A0A4Z0V4U9"/>
<dbReference type="Pfam" id="PF13432">
    <property type="entry name" value="TPR_16"/>
    <property type="match status" value="2"/>
</dbReference>
<dbReference type="PANTHER" id="PTHR44858">
    <property type="entry name" value="TETRATRICOPEPTIDE REPEAT PROTEIN 6"/>
    <property type="match status" value="1"/>
</dbReference>
<keyword evidence="1" id="KW-0677">Repeat</keyword>
<dbReference type="Proteomes" id="UP000297635">
    <property type="component" value="Unassembled WGS sequence"/>
</dbReference>
<dbReference type="GO" id="GO:0046813">
    <property type="term" value="P:receptor-mediated virion attachment to host cell"/>
    <property type="evidence" value="ECO:0007669"/>
    <property type="project" value="TreeGrafter"/>
</dbReference>
<dbReference type="InterPro" id="IPR019734">
    <property type="entry name" value="TPR_rpt"/>
</dbReference>
<evidence type="ECO:0000256" key="4">
    <source>
        <dbReference type="SAM" id="MobiDB-lite"/>
    </source>
</evidence>
<keyword evidence="6" id="KW-1185">Reference proteome</keyword>
<evidence type="ECO:0000313" key="6">
    <source>
        <dbReference type="Proteomes" id="UP000297635"/>
    </source>
</evidence>
<feature type="repeat" description="TPR" evidence="3">
    <location>
        <begin position="679"/>
        <end position="712"/>
    </location>
</feature>
<evidence type="ECO:0000313" key="5">
    <source>
        <dbReference type="EMBL" id="TGG36531.1"/>
    </source>
</evidence>
<name>A0A4Z0V4U9_9BACT</name>
<feature type="repeat" description="TPR" evidence="3">
    <location>
        <begin position="335"/>
        <end position="368"/>
    </location>
</feature>
<accession>A0A4Z0V4U9</accession>
<dbReference type="EMBL" id="SJSA01000002">
    <property type="protein sequence ID" value="TGG36531.1"/>
    <property type="molecule type" value="Genomic_DNA"/>
</dbReference>
<evidence type="ECO:0000256" key="1">
    <source>
        <dbReference type="ARBA" id="ARBA00022737"/>
    </source>
</evidence>
<sequence>MSMKPSSRNFISISWAQIANDERKSIPKVIMCLIFMPQNYEKTLKQIDVSCENCIFVVATRSHYIKIPIKMQRILRTVPFIIFQAIALLSSAQINTDQVMRIGANNLYFEDYVLSIQYFNQVIDVKPYLAKPYFLRSIAKLNLDDYLGAEKDATLAIERNPFIVDAWEVRGVARQNMGKNREAIQDYDQALSLLPDNRGLLYNKAMAQQDIKDLDGAAETYLTLLKRFPNFDGGYIGRARLRLEQKDTIAALSDIEKALEINSNSINGYLMRADIAINSDKNYASALEDMNHAIKLQPKYAGYFINRAYLKYMTDDFQGAFADYDYALQLEPHNTTALFNRGLLRAEVHDTNKAIADFSSVLALNDKDYKTLYNRSMLLAEIGDFDSALKDLNQVIDAFPDFAAAYFMRYDINRRKGDMTSAKVDYDKSLALAKTRVQISPLIPNADISADSIENNPDSNSKEELADNNSYSQEQVKRRFTTLTTIQDNSSPEQIFNNKSIKGKVQDRNIAIEMEPIFAISYYTSPTELKMSGDYIREVDDINSTRMLRFVLQVTNHEPSMTDEETAQNHFNSIKYYNSYIAGHEPRAIDYLGRAMDYMTLRDYEHAIADLDKAISLTPDFTLAYLIRANARYLNTKLSNNIGEQHAPKIQGIALPHAGQLRAAIADIDSVIRLSPSMPIAYYNKGVMLAGEGDHTSALQCFNKAIELKPDFGEAYYNRGYVFLSLGNKDAAFADLSRAGGLGIVPSYNLLKRMSSK</sequence>